<feature type="compositionally biased region" description="Low complexity" evidence="1">
    <location>
        <begin position="52"/>
        <end position="62"/>
    </location>
</feature>
<dbReference type="AlphaFoldDB" id="A0A132MGV4"/>
<name>A0A132MGV4_HYDSH</name>
<dbReference type="EMBL" id="PEBV01000015">
    <property type="protein sequence ID" value="PTQ53479.1"/>
    <property type="molecule type" value="Genomic_DNA"/>
</dbReference>
<keyword evidence="4" id="KW-1185">Reference proteome</keyword>
<dbReference type="Proteomes" id="UP000243024">
    <property type="component" value="Unassembled WGS sequence"/>
</dbReference>
<evidence type="ECO:0000256" key="1">
    <source>
        <dbReference type="SAM" id="MobiDB-lite"/>
    </source>
</evidence>
<dbReference type="STRING" id="1484.SA87_05465"/>
<reference evidence="3 5" key="2">
    <citation type="submission" date="2017-08" db="EMBL/GenBank/DDBJ databases">
        <title>Burning lignite coal seam in the remote Altai Mountains harbors a hydrogen-driven thermophilic microbial community.</title>
        <authorList>
            <person name="Kadnikov V.V."/>
            <person name="Mardanov A.V."/>
            <person name="Ivasenko D."/>
            <person name="Beletsky A.V."/>
            <person name="Karnachuk O.V."/>
            <person name="Ravin N.V."/>
        </authorList>
    </citation>
    <scope>NUCLEOTIDE SEQUENCE [LARGE SCALE GENOMIC DNA]</scope>
    <source>
        <strain evidence="3">AL33</strain>
    </source>
</reference>
<proteinExistence type="predicted"/>
<reference evidence="2 4" key="1">
    <citation type="submission" date="2015-09" db="EMBL/GenBank/DDBJ databases">
        <title>Draft genome sequence of Hydrogenibacillus schlegelii DSM 2000.</title>
        <authorList>
            <person name="Hemp J."/>
        </authorList>
    </citation>
    <scope>NUCLEOTIDE SEQUENCE [LARGE SCALE GENOMIC DNA]</scope>
    <source>
        <strain evidence="2 4">MA 48</strain>
    </source>
</reference>
<evidence type="ECO:0000313" key="2">
    <source>
        <dbReference type="EMBL" id="OAR05214.1"/>
    </source>
</evidence>
<organism evidence="2 4">
    <name type="scientific">Hydrogenibacillus schlegelii</name>
    <name type="common">Bacillus schlegelii</name>
    <dbReference type="NCBI Taxonomy" id="1484"/>
    <lineage>
        <taxon>Bacteria</taxon>
        <taxon>Bacillati</taxon>
        <taxon>Bacillota</taxon>
        <taxon>Bacilli</taxon>
        <taxon>Bacillales</taxon>
        <taxon>Bacillales Family X. Incertae Sedis</taxon>
        <taxon>Hydrogenibacillus</taxon>
    </lineage>
</organism>
<evidence type="ECO:0000313" key="4">
    <source>
        <dbReference type="Proteomes" id="UP000243024"/>
    </source>
</evidence>
<accession>A0A132MGV4</accession>
<dbReference type="RefSeq" id="WP_066198464.1">
    <property type="nucleotide sequence ID" value="NZ_CBCSAS010000022.1"/>
</dbReference>
<feature type="region of interest" description="Disordered" evidence="1">
    <location>
        <begin position="22"/>
        <end position="76"/>
    </location>
</feature>
<sequence length="125" mass="12874">MVVPLIAYVPIVHPDAARALLPVAGHPPAGNAGEERGERSGETAADAFAGFSGLPASAPGTAGTPGGPPPGPEDIRRLNPTLPLILYPILVFGLLPWMHVPNAPSVPPYPAPYAPPPASKSLWPW</sequence>
<evidence type="ECO:0000313" key="3">
    <source>
        <dbReference type="EMBL" id="PTQ53479.1"/>
    </source>
</evidence>
<dbReference type="EMBL" id="JXBB01000003">
    <property type="protein sequence ID" value="OAR05214.1"/>
    <property type="molecule type" value="Genomic_DNA"/>
</dbReference>
<protein>
    <submittedName>
        <fullName evidence="2">Uncharacterized protein</fullName>
    </submittedName>
</protein>
<comment type="caution">
    <text evidence="2">The sequence shown here is derived from an EMBL/GenBank/DDBJ whole genome shotgun (WGS) entry which is preliminary data.</text>
</comment>
<gene>
    <name evidence="3" type="ORF">HSCHL_1974</name>
    <name evidence="2" type="ORF">SA87_05465</name>
</gene>
<dbReference type="Proteomes" id="UP000244180">
    <property type="component" value="Unassembled WGS sequence"/>
</dbReference>
<evidence type="ECO:0000313" key="5">
    <source>
        <dbReference type="Proteomes" id="UP000244180"/>
    </source>
</evidence>